<dbReference type="VEuPathDB" id="FungiDB:ASPSYDRAFT_88095"/>
<reference evidence="3" key="1">
    <citation type="journal article" date="2017" name="Genome Biol.">
        <title>Comparative genomics reveals high biological diversity and specific adaptations in the industrially and medically important fungal genus Aspergillus.</title>
        <authorList>
            <person name="de Vries R.P."/>
            <person name="Riley R."/>
            <person name="Wiebenga A."/>
            <person name="Aguilar-Osorio G."/>
            <person name="Amillis S."/>
            <person name="Uchima C.A."/>
            <person name="Anderluh G."/>
            <person name="Asadollahi M."/>
            <person name="Askin M."/>
            <person name="Barry K."/>
            <person name="Battaglia E."/>
            <person name="Bayram O."/>
            <person name="Benocci T."/>
            <person name="Braus-Stromeyer S.A."/>
            <person name="Caldana C."/>
            <person name="Canovas D."/>
            <person name="Cerqueira G.C."/>
            <person name="Chen F."/>
            <person name="Chen W."/>
            <person name="Choi C."/>
            <person name="Clum A."/>
            <person name="Dos Santos R.A."/>
            <person name="Damasio A.R."/>
            <person name="Diallinas G."/>
            <person name="Emri T."/>
            <person name="Fekete E."/>
            <person name="Flipphi M."/>
            <person name="Freyberg S."/>
            <person name="Gallo A."/>
            <person name="Gournas C."/>
            <person name="Habgood R."/>
            <person name="Hainaut M."/>
            <person name="Harispe M.L."/>
            <person name="Henrissat B."/>
            <person name="Hilden K.S."/>
            <person name="Hope R."/>
            <person name="Hossain A."/>
            <person name="Karabika E."/>
            <person name="Karaffa L."/>
            <person name="Karanyi Z."/>
            <person name="Krasevec N."/>
            <person name="Kuo A."/>
            <person name="Kusch H."/>
            <person name="LaButti K."/>
            <person name="Lagendijk E.L."/>
            <person name="Lapidus A."/>
            <person name="Levasseur A."/>
            <person name="Lindquist E."/>
            <person name="Lipzen A."/>
            <person name="Logrieco A.F."/>
            <person name="MacCabe A."/>
            <person name="Maekelae M.R."/>
            <person name="Malavazi I."/>
            <person name="Melin P."/>
            <person name="Meyer V."/>
            <person name="Mielnichuk N."/>
            <person name="Miskei M."/>
            <person name="Molnar A.P."/>
            <person name="Mule G."/>
            <person name="Ngan C.Y."/>
            <person name="Orejas M."/>
            <person name="Orosz E."/>
            <person name="Ouedraogo J.P."/>
            <person name="Overkamp K.M."/>
            <person name="Park H.-S."/>
            <person name="Perrone G."/>
            <person name="Piumi F."/>
            <person name="Punt P.J."/>
            <person name="Ram A.F."/>
            <person name="Ramon A."/>
            <person name="Rauscher S."/>
            <person name="Record E."/>
            <person name="Riano-Pachon D.M."/>
            <person name="Robert V."/>
            <person name="Roehrig J."/>
            <person name="Ruller R."/>
            <person name="Salamov A."/>
            <person name="Salih N.S."/>
            <person name="Samson R.A."/>
            <person name="Sandor E."/>
            <person name="Sanguinetti M."/>
            <person name="Schuetze T."/>
            <person name="Sepcic K."/>
            <person name="Shelest E."/>
            <person name="Sherlock G."/>
            <person name="Sophianopoulou V."/>
            <person name="Squina F.M."/>
            <person name="Sun H."/>
            <person name="Susca A."/>
            <person name="Todd R.B."/>
            <person name="Tsang A."/>
            <person name="Unkles S.E."/>
            <person name="van de Wiele N."/>
            <person name="van Rossen-Uffink D."/>
            <person name="Oliveira J.V."/>
            <person name="Vesth T.C."/>
            <person name="Visser J."/>
            <person name="Yu J.-H."/>
            <person name="Zhou M."/>
            <person name="Andersen M.R."/>
            <person name="Archer D.B."/>
            <person name="Baker S.E."/>
            <person name="Benoit I."/>
            <person name="Brakhage A.A."/>
            <person name="Braus G.H."/>
            <person name="Fischer R."/>
            <person name="Frisvad J.C."/>
            <person name="Goldman G.H."/>
            <person name="Houbraken J."/>
            <person name="Oakley B."/>
            <person name="Pocsi I."/>
            <person name="Scazzocchio C."/>
            <person name="Seiboth B."/>
            <person name="vanKuyk P.A."/>
            <person name="Wortman J."/>
            <person name="Dyer P.S."/>
            <person name="Grigoriev I.V."/>
        </authorList>
    </citation>
    <scope>NUCLEOTIDE SEQUENCE [LARGE SCALE GENOMIC DNA]</scope>
    <source>
        <strain evidence="3">CBS 593.65</strain>
    </source>
</reference>
<sequence>MSSERIFRPVTQEEVLGGVLQYSIDTGDQQLAELICEHNAFTVAQMDQILKQNISENFLDVIQIMNHWLELTKPPEDESDAEGSVGTSPAPPPPEKPKAVRVNWFGHIPDVVRYIPVDIPMSYGAVLKSFIIPLHTQYKRLSRRYFQESDSDSSARARALSSLYVGIPKTFWDFNSIVELPSGQDPSLTNADMLGEAGDRVLMQVAFQFTKHRDLVRCWATRFENLDQDNARITAERGLEDGDLVDNLDAVCFRAIVDFNALETRKAAEEDNMNRFSLRDLDKICDWQGHALAKRIIDARVKHLMAGGSIE</sequence>
<evidence type="ECO:0000313" key="2">
    <source>
        <dbReference type="EMBL" id="OJJ61554.1"/>
    </source>
</evidence>
<proteinExistence type="predicted"/>
<name>A0A1L9TQ44_9EURO</name>
<protein>
    <submittedName>
        <fullName evidence="2">Uncharacterized protein</fullName>
    </submittedName>
</protein>
<dbReference type="Proteomes" id="UP000184356">
    <property type="component" value="Unassembled WGS sequence"/>
</dbReference>
<dbReference type="GeneID" id="63768037"/>
<organism evidence="2 3">
    <name type="scientific">Aspergillus sydowii CBS 593.65</name>
    <dbReference type="NCBI Taxonomy" id="1036612"/>
    <lineage>
        <taxon>Eukaryota</taxon>
        <taxon>Fungi</taxon>
        <taxon>Dikarya</taxon>
        <taxon>Ascomycota</taxon>
        <taxon>Pezizomycotina</taxon>
        <taxon>Eurotiomycetes</taxon>
        <taxon>Eurotiomycetidae</taxon>
        <taxon>Eurotiales</taxon>
        <taxon>Aspergillaceae</taxon>
        <taxon>Aspergillus</taxon>
        <taxon>Aspergillus subgen. Nidulantes</taxon>
    </lineage>
</organism>
<evidence type="ECO:0000313" key="3">
    <source>
        <dbReference type="Proteomes" id="UP000184356"/>
    </source>
</evidence>
<evidence type="ECO:0000256" key="1">
    <source>
        <dbReference type="SAM" id="MobiDB-lite"/>
    </source>
</evidence>
<accession>A0A1L9TQ44</accession>
<dbReference type="AlphaFoldDB" id="A0A1L9TQ44"/>
<keyword evidence="3" id="KW-1185">Reference proteome</keyword>
<dbReference type="RefSeq" id="XP_040705360.1">
    <property type="nucleotide sequence ID" value="XM_040851964.1"/>
</dbReference>
<dbReference type="EMBL" id="KV878584">
    <property type="protein sequence ID" value="OJJ61554.1"/>
    <property type="molecule type" value="Genomic_DNA"/>
</dbReference>
<feature type="region of interest" description="Disordered" evidence="1">
    <location>
        <begin position="75"/>
        <end position="97"/>
    </location>
</feature>
<gene>
    <name evidence="2" type="ORF">ASPSYDRAFT_88095</name>
</gene>